<feature type="domain" description="MobA-like NTP transferase" evidence="9">
    <location>
        <begin position="10"/>
        <end position="163"/>
    </location>
</feature>
<keyword evidence="6 8" id="KW-0342">GTP-binding</keyword>
<dbReference type="GO" id="GO:0005525">
    <property type="term" value="F:GTP binding"/>
    <property type="evidence" value="ECO:0007669"/>
    <property type="project" value="UniProtKB-UniRule"/>
</dbReference>
<comment type="catalytic activity">
    <reaction evidence="8">
        <text>Mo-molybdopterin + GTP + H(+) = Mo-molybdopterin guanine dinucleotide + diphosphate</text>
        <dbReference type="Rhea" id="RHEA:34243"/>
        <dbReference type="ChEBI" id="CHEBI:15378"/>
        <dbReference type="ChEBI" id="CHEBI:33019"/>
        <dbReference type="ChEBI" id="CHEBI:37565"/>
        <dbReference type="ChEBI" id="CHEBI:71302"/>
        <dbReference type="ChEBI" id="CHEBI:71310"/>
        <dbReference type="EC" id="2.7.7.77"/>
    </reaction>
</comment>
<dbReference type="EMBL" id="CP036295">
    <property type="protein sequence ID" value="QCC86350.1"/>
    <property type="molecule type" value="Genomic_DNA"/>
</dbReference>
<comment type="similarity">
    <text evidence="8">Belongs to the MobA family.</text>
</comment>
<keyword evidence="5 8" id="KW-0460">Magnesium</keyword>
<name>A0A4V1CXI6_DESDE</name>
<dbReference type="GO" id="GO:0046872">
    <property type="term" value="F:metal ion binding"/>
    <property type="evidence" value="ECO:0007669"/>
    <property type="project" value="UniProtKB-KW"/>
</dbReference>
<comment type="domain">
    <text evidence="8">The N-terminal domain determines nucleotide recognition and specific binding, while the C-terminal domain determines the specific binding to the target protein.</text>
</comment>
<dbReference type="SUPFAM" id="SSF53448">
    <property type="entry name" value="Nucleotide-diphospho-sugar transferases"/>
    <property type="match status" value="1"/>
</dbReference>
<evidence type="ECO:0000256" key="7">
    <source>
        <dbReference type="ARBA" id="ARBA00023150"/>
    </source>
</evidence>
<dbReference type="InterPro" id="IPR025877">
    <property type="entry name" value="MobA-like_NTP_Trfase"/>
</dbReference>
<keyword evidence="1 8" id="KW-0963">Cytoplasm</keyword>
<dbReference type="PANTHER" id="PTHR19136:SF81">
    <property type="entry name" value="MOLYBDENUM COFACTOR GUANYLYLTRANSFERASE"/>
    <property type="match status" value="1"/>
</dbReference>
<gene>
    <name evidence="8" type="primary">mobA</name>
    <name evidence="10" type="ORF">DDIC_10785</name>
</gene>
<feature type="binding site" evidence="8">
    <location>
        <position position="103"/>
    </location>
    <ligand>
        <name>Mg(2+)</name>
        <dbReference type="ChEBI" id="CHEBI:18420"/>
    </ligand>
</feature>
<evidence type="ECO:0000256" key="6">
    <source>
        <dbReference type="ARBA" id="ARBA00023134"/>
    </source>
</evidence>
<accession>A0A4V1CXI6</accession>
<feature type="binding site" evidence="8">
    <location>
        <position position="25"/>
    </location>
    <ligand>
        <name>GTP</name>
        <dbReference type="ChEBI" id="CHEBI:37565"/>
    </ligand>
</feature>
<proteinExistence type="inferred from homology"/>
<keyword evidence="7 8" id="KW-0501">Molybdenum cofactor biosynthesis</keyword>
<dbReference type="Gene3D" id="3.90.550.10">
    <property type="entry name" value="Spore Coat Polysaccharide Biosynthesis Protein SpsA, Chain A"/>
    <property type="match status" value="1"/>
</dbReference>
<dbReference type="GO" id="GO:0061603">
    <property type="term" value="F:molybdenum cofactor guanylyltransferase activity"/>
    <property type="evidence" value="ECO:0007669"/>
    <property type="project" value="UniProtKB-EC"/>
</dbReference>
<dbReference type="InterPro" id="IPR013482">
    <property type="entry name" value="Molybde_CF_guanTrfase"/>
</dbReference>
<comment type="function">
    <text evidence="8">Transfers a GMP moiety from GTP to Mo-molybdopterin (Mo-MPT) cofactor (Moco or molybdenum cofactor) to form Mo-molybdopterin guanine dinucleotide (Mo-MGD) cofactor.</text>
</comment>
<dbReference type="Pfam" id="PF12804">
    <property type="entry name" value="NTP_transf_3"/>
    <property type="match status" value="1"/>
</dbReference>
<dbReference type="GO" id="GO:0006777">
    <property type="term" value="P:Mo-molybdopterin cofactor biosynthetic process"/>
    <property type="evidence" value="ECO:0007669"/>
    <property type="project" value="UniProtKB-KW"/>
</dbReference>
<evidence type="ECO:0000256" key="8">
    <source>
        <dbReference type="HAMAP-Rule" id="MF_00316"/>
    </source>
</evidence>
<dbReference type="InterPro" id="IPR029044">
    <property type="entry name" value="Nucleotide-diphossugar_trans"/>
</dbReference>
<keyword evidence="10" id="KW-0548">Nucleotidyltransferase</keyword>
<dbReference type="CDD" id="cd02503">
    <property type="entry name" value="MobA"/>
    <property type="match status" value="1"/>
</dbReference>
<keyword evidence="3 8" id="KW-0479">Metal-binding</keyword>
<comment type="subcellular location">
    <subcellularLocation>
        <location evidence="8">Cytoplasm</location>
    </subcellularLocation>
</comment>
<comment type="caution">
    <text evidence="8">Lacks conserved residue(s) required for the propagation of feature annotation.</text>
</comment>
<evidence type="ECO:0000313" key="11">
    <source>
        <dbReference type="Proteomes" id="UP000297065"/>
    </source>
</evidence>
<evidence type="ECO:0000256" key="3">
    <source>
        <dbReference type="ARBA" id="ARBA00022723"/>
    </source>
</evidence>
<feature type="binding site" evidence="8">
    <location>
        <begin position="13"/>
        <end position="15"/>
    </location>
    <ligand>
        <name>GTP</name>
        <dbReference type="ChEBI" id="CHEBI:37565"/>
    </ligand>
</feature>
<feature type="binding site" evidence="8">
    <location>
        <position position="71"/>
    </location>
    <ligand>
        <name>GTP</name>
        <dbReference type="ChEBI" id="CHEBI:37565"/>
    </ligand>
</feature>
<keyword evidence="2 8" id="KW-0808">Transferase</keyword>
<dbReference type="Proteomes" id="UP000297065">
    <property type="component" value="Chromosome"/>
</dbReference>
<evidence type="ECO:0000256" key="2">
    <source>
        <dbReference type="ARBA" id="ARBA00022679"/>
    </source>
</evidence>
<sequence>MENVRGPVAGVVLAGGMSSRMGRDKALLQVYGPGKPDLLTRTCSLLTDLLPQCWISCRSGLARAGYQCIFDEYPDRGPAAGVLAALKAARAHGFDAVLVVSCDMPFMDAPTLRRLLASRNTAGAGNLATLYVDAVSGRPEALVAVYETASLPWFEKSVTQQGGRLNNVVPAEKQTRLPYGPDEAGPFFNLNRPEDVKRALDILGASL</sequence>
<dbReference type="OrthoDB" id="9788394at2"/>
<feature type="binding site" evidence="8">
    <location>
        <position position="103"/>
    </location>
    <ligand>
        <name>GTP</name>
        <dbReference type="ChEBI" id="CHEBI:37565"/>
    </ligand>
</feature>
<dbReference type="AlphaFoldDB" id="A0A4V1CXI6"/>
<evidence type="ECO:0000256" key="4">
    <source>
        <dbReference type="ARBA" id="ARBA00022741"/>
    </source>
</evidence>
<protein>
    <recommendedName>
        <fullName evidence="8">Probable molybdenum cofactor guanylyltransferase</fullName>
        <shortName evidence="8">MoCo guanylyltransferase</shortName>
        <ecNumber evidence="8">2.7.7.77</ecNumber>
    </recommendedName>
    <alternativeName>
        <fullName evidence="8">GTP:molybdopterin guanylyltransferase</fullName>
    </alternativeName>
    <alternativeName>
        <fullName evidence="8">Mo-MPT guanylyltransferase</fullName>
    </alternativeName>
    <alternativeName>
        <fullName evidence="8">Molybdopterin guanylyltransferase</fullName>
    </alternativeName>
    <alternativeName>
        <fullName evidence="8">Molybdopterin-guanine dinucleotide synthase</fullName>
        <shortName evidence="8">MGD synthase</shortName>
    </alternativeName>
</protein>
<dbReference type="RefSeq" id="WP_136400446.1">
    <property type="nucleotide sequence ID" value="NZ_CP036295.1"/>
</dbReference>
<evidence type="ECO:0000313" key="10">
    <source>
        <dbReference type="EMBL" id="QCC86350.1"/>
    </source>
</evidence>
<organism evidence="10 11">
    <name type="scientific">Desulfovibrio desulfuricans</name>
    <dbReference type="NCBI Taxonomy" id="876"/>
    <lineage>
        <taxon>Bacteria</taxon>
        <taxon>Pseudomonadati</taxon>
        <taxon>Thermodesulfobacteriota</taxon>
        <taxon>Desulfovibrionia</taxon>
        <taxon>Desulfovibrionales</taxon>
        <taxon>Desulfovibrionaceae</taxon>
        <taxon>Desulfovibrio</taxon>
    </lineage>
</organism>
<dbReference type="PANTHER" id="PTHR19136">
    <property type="entry name" value="MOLYBDENUM COFACTOR GUANYLYLTRANSFERASE"/>
    <property type="match status" value="1"/>
</dbReference>
<dbReference type="GO" id="GO:0005737">
    <property type="term" value="C:cytoplasm"/>
    <property type="evidence" value="ECO:0007669"/>
    <property type="project" value="UniProtKB-SubCell"/>
</dbReference>
<dbReference type="EC" id="2.7.7.77" evidence="8"/>
<evidence type="ECO:0000256" key="1">
    <source>
        <dbReference type="ARBA" id="ARBA00022490"/>
    </source>
</evidence>
<comment type="cofactor">
    <cofactor evidence="8">
        <name>Mg(2+)</name>
        <dbReference type="ChEBI" id="CHEBI:18420"/>
    </cofactor>
</comment>
<evidence type="ECO:0000256" key="5">
    <source>
        <dbReference type="ARBA" id="ARBA00022842"/>
    </source>
</evidence>
<evidence type="ECO:0000259" key="9">
    <source>
        <dbReference type="Pfam" id="PF12804"/>
    </source>
</evidence>
<dbReference type="HAMAP" id="MF_00316">
    <property type="entry name" value="MobA"/>
    <property type="match status" value="1"/>
</dbReference>
<keyword evidence="4 8" id="KW-0547">Nucleotide-binding</keyword>
<reference evidence="10 11" key="1">
    <citation type="submission" date="2019-02" db="EMBL/GenBank/DDBJ databases">
        <title>Complete Genome Sequence of Desulfovibrio desulfuricans IC1, a Sulfonate Utilizing Anaerobe.</title>
        <authorList>
            <person name="Day L.A."/>
            <person name="De Leon K.B."/>
            <person name="Wall J.D."/>
        </authorList>
    </citation>
    <scope>NUCLEOTIDE SEQUENCE [LARGE SCALE GENOMIC DNA]</scope>
    <source>
        <strain evidence="10 11">IC1</strain>
    </source>
</reference>